<dbReference type="InterPro" id="IPR006357">
    <property type="entry name" value="HAD-SF_hydro_IIA"/>
</dbReference>
<dbReference type="RefSeq" id="WP_378126604.1">
    <property type="nucleotide sequence ID" value="NZ_JBHSED010000013.1"/>
</dbReference>
<keyword evidence="2" id="KW-0378">Hydrolase</keyword>
<dbReference type="GO" id="GO:0016787">
    <property type="term" value="F:hydrolase activity"/>
    <property type="evidence" value="ECO:0007669"/>
    <property type="project" value="UniProtKB-KW"/>
</dbReference>
<dbReference type="Pfam" id="PF13242">
    <property type="entry name" value="Hydrolase_like"/>
    <property type="match status" value="1"/>
</dbReference>
<dbReference type="Pfam" id="PF13344">
    <property type="entry name" value="Hydrolase_6"/>
    <property type="match status" value="1"/>
</dbReference>
<dbReference type="Proteomes" id="UP001595755">
    <property type="component" value="Unassembled WGS sequence"/>
</dbReference>
<dbReference type="PIRSF" id="PIRSF000915">
    <property type="entry name" value="PGP-type_phosphatase"/>
    <property type="match status" value="1"/>
</dbReference>
<reference evidence="3" key="1">
    <citation type="journal article" date="2019" name="Int. J. Syst. Evol. Microbiol.">
        <title>The Global Catalogue of Microorganisms (GCM) 10K type strain sequencing project: providing services to taxonomists for standard genome sequencing and annotation.</title>
        <authorList>
            <consortium name="The Broad Institute Genomics Platform"/>
            <consortium name="The Broad Institute Genome Sequencing Center for Infectious Disease"/>
            <person name="Wu L."/>
            <person name="Ma J."/>
        </authorList>
    </citation>
    <scope>NUCLEOTIDE SEQUENCE [LARGE SCALE GENOMIC DNA]</scope>
    <source>
        <strain evidence="3">CGMCC 4.1641</strain>
    </source>
</reference>
<evidence type="ECO:0000313" key="3">
    <source>
        <dbReference type="Proteomes" id="UP001595755"/>
    </source>
</evidence>
<evidence type="ECO:0000256" key="1">
    <source>
        <dbReference type="PIRNR" id="PIRNR000915"/>
    </source>
</evidence>
<dbReference type="InterPro" id="IPR023214">
    <property type="entry name" value="HAD_sf"/>
</dbReference>
<comment type="cofactor">
    <cofactor evidence="1">
        <name>Mg(2+)</name>
        <dbReference type="ChEBI" id="CHEBI:18420"/>
    </cofactor>
</comment>
<protein>
    <recommendedName>
        <fullName evidence="1">Acid sugar phosphatase</fullName>
        <ecNumber evidence="1">3.1.3.-</ecNumber>
    </recommendedName>
</protein>
<keyword evidence="1" id="KW-0460">Magnesium</keyword>
<comment type="function">
    <text evidence="1">Catalyzes the dephosphorylation of 2-6 carbon acid sugars in vitro.</text>
</comment>
<dbReference type="PANTHER" id="PTHR19288:SF46">
    <property type="entry name" value="HALOACID DEHALOGENASE-LIKE HYDROLASE DOMAIN-CONTAINING PROTEIN 2"/>
    <property type="match status" value="1"/>
</dbReference>
<evidence type="ECO:0000313" key="2">
    <source>
        <dbReference type="EMBL" id="MFC4303526.1"/>
    </source>
</evidence>
<comment type="caution">
    <text evidence="2">The sequence shown here is derived from an EMBL/GenBank/DDBJ whole genome shotgun (WGS) entry which is preliminary data.</text>
</comment>
<keyword evidence="1" id="KW-0479">Metal-binding</keyword>
<dbReference type="PANTHER" id="PTHR19288">
    <property type="entry name" value="4-NITROPHENYLPHOSPHATASE-RELATED"/>
    <property type="match status" value="1"/>
</dbReference>
<dbReference type="SUPFAM" id="SSF56784">
    <property type="entry name" value="HAD-like"/>
    <property type="match status" value="1"/>
</dbReference>
<dbReference type="InterPro" id="IPR036412">
    <property type="entry name" value="HAD-like_sf"/>
</dbReference>
<organism evidence="2 3">
    <name type="scientific">Cohnella boryungensis</name>
    <dbReference type="NCBI Taxonomy" id="768479"/>
    <lineage>
        <taxon>Bacteria</taxon>
        <taxon>Bacillati</taxon>
        <taxon>Bacillota</taxon>
        <taxon>Bacilli</taxon>
        <taxon>Bacillales</taxon>
        <taxon>Paenibacillaceae</taxon>
        <taxon>Cohnella</taxon>
    </lineage>
</organism>
<accession>A0ABV8S7J4</accession>
<sequence length="271" mass="30008">MPDVMKYEGYFFDLDGTVFLGERLLPGVQETIGLLRNAGKQVRFLTNTTIRTRKECQARLWRLGLTTELHEIVTAAYVAAVYMSELEPKPIVLVVGEPAFAEELRECEVGMTELPEEATHVLVGMDMHFDYVRLHRAMKAVRLGAKLVAANPDPNCPVPGDVIPDTWSMVKAIEAASCVEPSAVIGKPSSFYAAKVLEWSGLSRERCLMIGDRLETDILFGEANGFRTALVLTGVASEEDAVRSSIQADYVWRSLEQFVKLARADDGARPN</sequence>
<gene>
    <name evidence="2" type="ORF">ACFO1S_08675</name>
</gene>
<comment type="similarity">
    <text evidence="1">Belongs to the HAD-like hydrolase superfamily. NagD family.</text>
</comment>
<dbReference type="Gene3D" id="3.40.50.1000">
    <property type="entry name" value="HAD superfamily/HAD-like"/>
    <property type="match status" value="2"/>
</dbReference>
<dbReference type="EC" id="3.1.3.-" evidence="1"/>
<dbReference type="EMBL" id="JBHSED010000013">
    <property type="protein sequence ID" value="MFC4303526.1"/>
    <property type="molecule type" value="Genomic_DNA"/>
</dbReference>
<keyword evidence="3" id="KW-1185">Reference proteome</keyword>
<dbReference type="NCBIfam" id="TIGR01460">
    <property type="entry name" value="HAD-SF-IIA"/>
    <property type="match status" value="1"/>
</dbReference>
<proteinExistence type="inferred from homology"/>
<name>A0ABV8S7J4_9BACL</name>